<reference evidence="2 3" key="1">
    <citation type="journal article" date="2024" name="IMA Fungus">
        <title>Apiospora arundinis, a panoply of carbohydrate-active enzymes and secondary metabolites.</title>
        <authorList>
            <person name="Sorensen T."/>
            <person name="Petersen C."/>
            <person name="Muurmann A.T."/>
            <person name="Christiansen J.V."/>
            <person name="Brundto M.L."/>
            <person name="Overgaard C.K."/>
            <person name="Boysen A.T."/>
            <person name="Wollenberg R.D."/>
            <person name="Larsen T.O."/>
            <person name="Sorensen J.L."/>
            <person name="Nielsen K.L."/>
            <person name="Sondergaard T.E."/>
        </authorList>
    </citation>
    <scope>NUCLEOTIDE SEQUENCE [LARGE SCALE GENOMIC DNA]</scope>
    <source>
        <strain evidence="2 3">AAU 773</strain>
    </source>
</reference>
<evidence type="ECO:0000313" key="3">
    <source>
        <dbReference type="Proteomes" id="UP001390339"/>
    </source>
</evidence>
<feature type="compositionally biased region" description="Low complexity" evidence="1">
    <location>
        <begin position="226"/>
        <end position="245"/>
    </location>
</feature>
<comment type="caution">
    <text evidence="2">The sequence shown here is derived from an EMBL/GenBank/DDBJ whole genome shotgun (WGS) entry which is preliminary data.</text>
</comment>
<evidence type="ECO:0000256" key="1">
    <source>
        <dbReference type="SAM" id="MobiDB-lite"/>
    </source>
</evidence>
<protein>
    <submittedName>
        <fullName evidence="2">Uncharacterized protein</fullName>
    </submittedName>
</protein>
<accession>A0ABR2JGV1</accession>
<name>A0ABR2JGV1_9PEZI</name>
<feature type="compositionally biased region" description="Basic and acidic residues" evidence="1">
    <location>
        <begin position="179"/>
        <end position="220"/>
    </location>
</feature>
<dbReference type="Proteomes" id="UP001390339">
    <property type="component" value="Unassembled WGS sequence"/>
</dbReference>
<feature type="compositionally biased region" description="Basic and acidic residues" evidence="1">
    <location>
        <begin position="89"/>
        <end position="106"/>
    </location>
</feature>
<organism evidence="2 3">
    <name type="scientific">Apiospora arundinis</name>
    <dbReference type="NCBI Taxonomy" id="335852"/>
    <lineage>
        <taxon>Eukaryota</taxon>
        <taxon>Fungi</taxon>
        <taxon>Dikarya</taxon>
        <taxon>Ascomycota</taxon>
        <taxon>Pezizomycotina</taxon>
        <taxon>Sordariomycetes</taxon>
        <taxon>Xylariomycetidae</taxon>
        <taxon>Amphisphaeriales</taxon>
        <taxon>Apiosporaceae</taxon>
        <taxon>Apiospora</taxon>
    </lineage>
</organism>
<dbReference type="EMBL" id="JAPCWZ010000002">
    <property type="protein sequence ID" value="KAK8877062.1"/>
    <property type="molecule type" value="Genomic_DNA"/>
</dbReference>
<feature type="compositionally biased region" description="Low complexity" evidence="1">
    <location>
        <begin position="107"/>
        <end position="137"/>
    </location>
</feature>
<sequence length="338" mass="38120">MGVTFETRSLRFLTREERQRKQNYEQGFWTKNGHHDIGGQKSTRTVKRHGQNQPPSSPSPPKQGVLHTKLELLVPVSESAKKAQIARKAARESMKAAKLQKQRELEQQLNNEEAAKGSSSPSSPTTTETSSSPSTSSDPVYFTSSPPWSPSPPPAHSVLDESDDDLGLNTQGLKKLRKMRAEQQLREQQRQDAKLKERQLREDQKQLKKSQVERRDKRLEQLYARSSSPQHHQPQQPSSAQHSSSPPAPECWPSTIIDDSTSDSDSDTPQSQLPRRRVRPQRPVIPRVLAASGDISDNNHTREEMRHSMKSQKSAKMQALLARKAAKEARSRTLAWAN</sequence>
<gene>
    <name evidence="2" type="ORF">PGQ11_002008</name>
</gene>
<proteinExistence type="predicted"/>
<feature type="compositionally biased region" description="Basic and acidic residues" evidence="1">
    <location>
        <begin position="297"/>
        <end position="307"/>
    </location>
</feature>
<evidence type="ECO:0000313" key="2">
    <source>
        <dbReference type="EMBL" id="KAK8877062.1"/>
    </source>
</evidence>
<keyword evidence="3" id="KW-1185">Reference proteome</keyword>
<feature type="region of interest" description="Disordered" evidence="1">
    <location>
        <begin position="15"/>
        <end position="314"/>
    </location>
</feature>